<dbReference type="InterPro" id="IPR043128">
    <property type="entry name" value="Rev_trsase/Diguanyl_cyclase"/>
</dbReference>
<dbReference type="InterPro" id="IPR035919">
    <property type="entry name" value="EAL_sf"/>
</dbReference>
<feature type="domain" description="GGDEF" evidence="4">
    <location>
        <begin position="442"/>
        <end position="576"/>
    </location>
</feature>
<dbReference type="FunFam" id="3.30.70.270:FF:000001">
    <property type="entry name" value="Diguanylate cyclase domain protein"/>
    <property type="match status" value="1"/>
</dbReference>
<feature type="domain" description="PAS" evidence="1">
    <location>
        <begin position="263"/>
        <end position="335"/>
    </location>
</feature>
<name>A0A6I7HX11_9HYPH</name>
<evidence type="ECO:0000259" key="2">
    <source>
        <dbReference type="PROSITE" id="PS50113"/>
    </source>
</evidence>
<dbReference type="CDD" id="cd01948">
    <property type="entry name" value="EAL"/>
    <property type="match status" value="1"/>
</dbReference>
<dbReference type="Pfam" id="PF00563">
    <property type="entry name" value="EAL"/>
    <property type="match status" value="1"/>
</dbReference>
<dbReference type="InterPro" id="IPR000700">
    <property type="entry name" value="PAS-assoc_C"/>
</dbReference>
<dbReference type="PROSITE" id="PS50113">
    <property type="entry name" value="PAC"/>
    <property type="match status" value="2"/>
</dbReference>
<accession>A0A6I7HX11</accession>
<dbReference type="Gene3D" id="3.30.70.270">
    <property type="match status" value="1"/>
</dbReference>
<dbReference type="CDD" id="cd01949">
    <property type="entry name" value="GGDEF"/>
    <property type="match status" value="1"/>
</dbReference>
<dbReference type="SUPFAM" id="SSF55785">
    <property type="entry name" value="PYP-like sensor domain (PAS domain)"/>
    <property type="match status" value="2"/>
</dbReference>
<sequence length="840" mass="94145">MPKADGSCRKKDEWRLTKTTDLLGVIPSPALVIDIRTSVKAANATGLALLKGGERLSDLLTPACAAQLTAALLATSATGTAQHGLELAITSAGGDIWLMAALAPYPQNGDLFLVTLTDVSALKNRLAVSEAAERRWHSALVGSFSGVWEYRADLDQWYCSDIWRQMRGIGPDEPIQTETDAWLERIHPEDRERVAHYVERQTAGDPDYMIFDYRERHRDGHYLWIECRGSCVERYPDGRPLRIIGTDIDITARKQTEERLTHLSRRLKVALEVSRVGVFEADFDLGTSDWDDGMFALYGVDRNEEVKIGGLWESMLHPDDRGRVFDEVERHVANLLPFSDEYRVILRDGSTHYIRSRTLPFIDSDGHRKMIGANWDVTGDVVLHRELERAKTLAEARNAELEAAKARIEHIALHDYLTDLPNRRYLDQMLDRLAADCDERGQGLAALHIDLDRFKQVNDTLGHNAGDQMLRHAARVLRDAVRHDGDFVARIGGDEFVFLAPCDGNEDELAAMAERLIAELRRPVIFEGHECRAGASIGIAIERSGRIDARQLLLNADIALYHAKNAGRNRYEFFCRDRRHQMVTAHRLADDLMRALENDEFVPHYQFQFCARSLDVVGAEALVRWQHPGRGLLAPAEFLAVAEEIGIVAQIDGLLLEKAVADAARWRAEGLRVPKVSVNVSTRRLHDPHLTQKLAALAFEPGSVSFELLESIFLDESDEQARANLAHIRKLGIGIEIDDFGTGHASIVSLLRIGPDSLKIDRELVRDVTRSPEQRRLVGSIIDIGRSLNVKIIAEGVETRDHVRVLAKLGCDVLQGYGLAKPMGMEDTFAFLRAQSWRAT</sequence>
<dbReference type="InterPro" id="IPR001633">
    <property type="entry name" value="EAL_dom"/>
</dbReference>
<feature type="domain" description="PAC" evidence="2">
    <location>
        <begin position="209"/>
        <end position="262"/>
    </location>
</feature>
<evidence type="ECO:0000259" key="3">
    <source>
        <dbReference type="PROSITE" id="PS50883"/>
    </source>
</evidence>
<dbReference type="SMART" id="SM00086">
    <property type="entry name" value="PAC"/>
    <property type="match status" value="2"/>
</dbReference>
<dbReference type="SUPFAM" id="SSF55073">
    <property type="entry name" value="Nucleotide cyclase"/>
    <property type="match status" value="1"/>
</dbReference>
<dbReference type="SUPFAM" id="SSF141868">
    <property type="entry name" value="EAL domain-like"/>
    <property type="match status" value="1"/>
</dbReference>
<organism evidence="5 6">
    <name type="scientific">Ciceribacter lividus</name>
    <dbReference type="NCBI Taxonomy" id="1197950"/>
    <lineage>
        <taxon>Bacteria</taxon>
        <taxon>Pseudomonadati</taxon>
        <taxon>Pseudomonadota</taxon>
        <taxon>Alphaproteobacteria</taxon>
        <taxon>Hyphomicrobiales</taxon>
        <taxon>Rhizobiaceae</taxon>
        <taxon>Ciceribacter</taxon>
    </lineage>
</organism>
<dbReference type="PANTHER" id="PTHR44757">
    <property type="entry name" value="DIGUANYLATE CYCLASE DGCP"/>
    <property type="match status" value="1"/>
</dbReference>
<reference evidence="5 6" key="1">
    <citation type="submission" date="2018-07" db="EMBL/GenBank/DDBJ databases">
        <title>Genomic Encyclopedia of Type Strains, Phase IV (KMG-IV): sequencing the most valuable type-strain genomes for metagenomic binning, comparative biology and taxonomic classification.</title>
        <authorList>
            <person name="Goeker M."/>
        </authorList>
    </citation>
    <scope>NUCLEOTIDE SEQUENCE [LARGE SCALE GENOMIC DNA]</scope>
    <source>
        <strain evidence="5 6">DSM 25528</strain>
    </source>
</reference>
<dbReference type="Gene3D" id="3.20.20.450">
    <property type="entry name" value="EAL domain"/>
    <property type="match status" value="1"/>
</dbReference>
<proteinExistence type="predicted"/>
<dbReference type="InterPro" id="IPR035965">
    <property type="entry name" value="PAS-like_dom_sf"/>
</dbReference>
<dbReference type="Proteomes" id="UP000252582">
    <property type="component" value="Unassembled WGS sequence"/>
</dbReference>
<dbReference type="PANTHER" id="PTHR44757:SF2">
    <property type="entry name" value="BIOFILM ARCHITECTURE MAINTENANCE PROTEIN MBAA"/>
    <property type="match status" value="1"/>
</dbReference>
<comment type="caution">
    <text evidence="5">The sequence shown here is derived from an EMBL/GenBank/DDBJ whole genome shotgun (WGS) entry which is preliminary data.</text>
</comment>
<evidence type="ECO:0000259" key="1">
    <source>
        <dbReference type="PROSITE" id="PS50112"/>
    </source>
</evidence>
<dbReference type="InterPro" id="IPR001610">
    <property type="entry name" value="PAC"/>
</dbReference>
<feature type="domain" description="EAL" evidence="3">
    <location>
        <begin position="585"/>
        <end position="836"/>
    </location>
</feature>
<dbReference type="InterPro" id="IPR052155">
    <property type="entry name" value="Biofilm_reg_signaling"/>
</dbReference>
<gene>
    <name evidence="5" type="ORF">DFR48_101582</name>
</gene>
<evidence type="ECO:0000259" key="4">
    <source>
        <dbReference type="PROSITE" id="PS50887"/>
    </source>
</evidence>
<dbReference type="Gene3D" id="3.30.450.20">
    <property type="entry name" value="PAS domain"/>
    <property type="match status" value="2"/>
</dbReference>
<dbReference type="GO" id="GO:0003824">
    <property type="term" value="F:catalytic activity"/>
    <property type="evidence" value="ECO:0007669"/>
    <property type="project" value="UniProtKB-ARBA"/>
</dbReference>
<dbReference type="InterPro" id="IPR029787">
    <property type="entry name" value="Nucleotide_cyclase"/>
</dbReference>
<dbReference type="InterPro" id="IPR000014">
    <property type="entry name" value="PAS"/>
</dbReference>
<dbReference type="PROSITE" id="PS50887">
    <property type="entry name" value="GGDEF"/>
    <property type="match status" value="1"/>
</dbReference>
<feature type="domain" description="PAC" evidence="2">
    <location>
        <begin position="338"/>
        <end position="389"/>
    </location>
</feature>
<dbReference type="PROSITE" id="PS50883">
    <property type="entry name" value="EAL"/>
    <property type="match status" value="1"/>
</dbReference>
<dbReference type="SMART" id="SM00267">
    <property type="entry name" value="GGDEF"/>
    <property type="match status" value="1"/>
</dbReference>
<dbReference type="SMART" id="SM00091">
    <property type="entry name" value="PAS"/>
    <property type="match status" value="2"/>
</dbReference>
<evidence type="ECO:0000313" key="6">
    <source>
        <dbReference type="Proteomes" id="UP000252582"/>
    </source>
</evidence>
<keyword evidence="6" id="KW-1185">Reference proteome</keyword>
<dbReference type="InterPro" id="IPR000160">
    <property type="entry name" value="GGDEF_dom"/>
</dbReference>
<dbReference type="NCBIfam" id="TIGR00229">
    <property type="entry name" value="sensory_box"/>
    <property type="match status" value="1"/>
</dbReference>
<dbReference type="EMBL" id="QPIX01000001">
    <property type="protein sequence ID" value="RCW28567.1"/>
    <property type="molecule type" value="Genomic_DNA"/>
</dbReference>
<dbReference type="Pfam" id="PF08447">
    <property type="entry name" value="PAS_3"/>
    <property type="match status" value="2"/>
</dbReference>
<dbReference type="Gene3D" id="2.10.70.100">
    <property type="match status" value="1"/>
</dbReference>
<dbReference type="Pfam" id="PF00990">
    <property type="entry name" value="GGDEF"/>
    <property type="match status" value="1"/>
</dbReference>
<dbReference type="RefSeq" id="WP_342634907.1">
    <property type="nucleotide sequence ID" value="NZ_QPIX01000001.1"/>
</dbReference>
<dbReference type="NCBIfam" id="TIGR00254">
    <property type="entry name" value="GGDEF"/>
    <property type="match status" value="1"/>
</dbReference>
<dbReference type="CDD" id="cd00130">
    <property type="entry name" value="PAS"/>
    <property type="match status" value="2"/>
</dbReference>
<dbReference type="AlphaFoldDB" id="A0A6I7HX11"/>
<dbReference type="InterPro" id="IPR013655">
    <property type="entry name" value="PAS_fold_3"/>
</dbReference>
<protein>
    <submittedName>
        <fullName evidence="5">PAS domain S-box-containing protein/diguanylate cyclase (GGDEF)-like protein</fullName>
    </submittedName>
</protein>
<dbReference type="SMART" id="SM00052">
    <property type="entry name" value="EAL"/>
    <property type="match status" value="1"/>
</dbReference>
<evidence type="ECO:0000313" key="5">
    <source>
        <dbReference type="EMBL" id="RCW28567.1"/>
    </source>
</evidence>
<dbReference type="PROSITE" id="PS50112">
    <property type="entry name" value="PAS"/>
    <property type="match status" value="1"/>
</dbReference>